<dbReference type="EMBL" id="AVOT02022805">
    <property type="protein sequence ID" value="MBW0512447.1"/>
    <property type="molecule type" value="Genomic_DNA"/>
</dbReference>
<evidence type="ECO:0000313" key="2">
    <source>
        <dbReference type="EMBL" id="MBW0512447.1"/>
    </source>
</evidence>
<feature type="compositionally biased region" description="Basic and acidic residues" evidence="1">
    <location>
        <begin position="52"/>
        <end position="69"/>
    </location>
</feature>
<evidence type="ECO:0000313" key="3">
    <source>
        <dbReference type="Proteomes" id="UP000765509"/>
    </source>
</evidence>
<dbReference type="OrthoDB" id="2506837at2759"/>
<accession>A0A9Q3E732</accession>
<name>A0A9Q3E732_9BASI</name>
<organism evidence="2 3">
    <name type="scientific">Austropuccinia psidii MF-1</name>
    <dbReference type="NCBI Taxonomy" id="1389203"/>
    <lineage>
        <taxon>Eukaryota</taxon>
        <taxon>Fungi</taxon>
        <taxon>Dikarya</taxon>
        <taxon>Basidiomycota</taxon>
        <taxon>Pucciniomycotina</taxon>
        <taxon>Pucciniomycetes</taxon>
        <taxon>Pucciniales</taxon>
        <taxon>Sphaerophragmiaceae</taxon>
        <taxon>Austropuccinia</taxon>
    </lineage>
</organism>
<protein>
    <submittedName>
        <fullName evidence="2">Uncharacterized protein</fullName>
    </submittedName>
</protein>
<proteinExistence type="predicted"/>
<evidence type="ECO:0000256" key="1">
    <source>
        <dbReference type="SAM" id="MobiDB-lite"/>
    </source>
</evidence>
<feature type="region of interest" description="Disordered" evidence="1">
    <location>
        <begin position="37"/>
        <end position="119"/>
    </location>
</feature>
<keyword evidence="3" id="KW-1185">Reference proteome</keyword>
<feature type="compositionally biased region" description="Acidic residues" evidence="1">
    <location>
        <begin position="98"/>
        <end position="110"/>
    </location>
</feature>
<comment type="caution">
    <text evidence="2">The sequence shown here is derived from an EMBL/GenBank/DDBJ whole genome shotgun (WGS) entry which is preliminary data.</text>
</comment>
<reference evidence="2" key="1">
    <citation type="submission" date="2021-03" db="EMBL/GenBank/DDBJ databases">
        <title>Draft genome sequence of rust myrtle Austropuccinia psidii MF-1, a brazilian biotype.</title>
        <authorList>
            <person name="Quecine M.C."/>
            <person name="Pachon D.M.R."/>
            <person name="Bonatelli M.L."/>
            <person name="Correr F.H."/>
            <person name="Franceschini L.M."/>
            <person name="Leite T.F."/>
            <person name="Margarido G.R.A."/>
            <person name="Almeida C.A."/>
            <person name="Ferrarezi J.A."/>
            <person name="Labate C.A."/>
        </authorList>
    </citation>
    <scope>NUCLEOTIDE SEQUENCE</scope>
    <source>
        <strain evidence="2">MF-1</strain>
    </source>
</reference>
<dbReference type="AlphaFoldDB" id="A0A9Q3E732"/>
<dbReference type="Proteomes" id="UP000765509">
    <property type="component" value="Unassembled WGS sequence"/>
</dbReference>
<feature type="compositionally biased region" description="Acidic residues" evidence="1">
    <location>
        <begin position="78"/>
        <end position="89"/>
    </location>
</feature>
<sequence>MSTNVAPPKGLPIDFYNPKWFNNLSTLEKHRISDSDNVAFLPDPQDLLQAKRHPDEKLSDKQFNKKYHELVIGTYDLSETEEDAEEDKDSDNSPDGSIDLEETSDNEEEESHGLFEPGE</sequence>
<gene>
    <name evidence="2" type="ORF">O181_052162</name>
</gene>